<comment type="similarity">
    <text evidence="5">Belongs to the RNase Y family.</text>
</comment>
<dbReference type="GO" id="GO:0005886">
    <property type="term" value="C:plasma membrane"/>
    <property type="evidence" value="ECO:0007669"/>
    <property type="project" value="UniProtKB-SubCell"/>
</dbReference>
<dbReference type="Gene3D" id="1.10.3210.10">
    <property type="entry name" value="Hypothetical protein af1432"/>
    <property type="match status" value="1"/>
</dbReference>
<comment type="function">
    <text evidence="5">Endoribonuclease that initiates mRNA decay.</text>
</comment>
<dbReference type="PROSITE" id="PS50084">
    <property type="entry name" value="KH_TYPE_1"/>
    <property type="match status" value="1"/>
</dbReference>
<dbReference type="PROSITE" id="PS51831">
    <property type="entry name" value="HD"/>
    <property type="match status" value="1"/>
</dbReference>
<dbReference type="SUPFAM" id="SSF54791">
    <property type="entry name" value="Eukaryotic type KH-domain (KH-domain type I)"/>
    <property type="match status" value="1"/>
</dbReference>
<dbReference type="InterPro" id="IPR004088">
    <property type="entry name" value="KH_dom_type_1"/>
</dbReference>
<name>A0A0S4KVB0_9BACT</name>
<dbReference type="GO" id="GO:0003723">
    <property type="term" value="F:RNA binding"/>
    <property type="evidence" value="ECO:0007669"/>
    <property type="project" value="UniProtKB-UniRule"/>
</dbReference>
<keyword evidence="5" id="KW-0472">Membrane</keyword>
<dbReference type="Proteomes" id="UP000066284">
    <property type="component" value="Chromosome 1"/>
</dbReference>
<dbReference type="STRING" id="1715989.NITINOP_1399"/>
<dbReference type="EMBL" id="LN885086">
    <property type="protein sequence ID" value="CUQ66374.1"/>
    <property type="molecule type" value="Genomic_DNA"/>
</dbReference>
<comment type="subcellular location">
    <subcellularLocation>
        <location evidence="5">Cell membrane</location>
        <topology evidence="5">Single-pass membrane protein</topology>
    </subcellularLocation>
</comment>
<dbReference type="OrthoDB" id="9803205at2"/>
<organism evidence="9 10">
    <name type="scientific">Candidatus Nitrospira inopinata</name>
    <dbReference type="NCBI Taxonomy" id="1715989"/>
    <lineage>
        <taxon>Bacteria</taxon>
        <taxon>Pseudomonadati</taxon>
        <taxon>Nitrospirota</taxon>
        <taxon>Nitrospiria</taxon>
        <taxon>Nitrospirales</taxon>
        <taxon>Nitrospiraceae</taxon>
        <taxon>Nitrospira</taxon>
    </lineage>
</organism>
<proteinExistence type="inferred from homology"/>
<dbReference type="InterPro" id="IPR006675">
    <property type="entry name" value="HDIG_dom"/>
</dbReference>
<dbReference type="FunFam" id="1.10.3210.10:FF:000013">
    <property type="entry name" value="Ribonuclease Y"/>
    <property type="match status" value="1"/>
</dbReference>
<dbReference type="InterPro" id="IPR022711">
    <property type="entry name" value="RNase_Y_N"/>
</dbReference>
<keyword evidence="1 5" id="KW-0540">Nuclease</keyword>
<keyword evidence="4 5" id="KW-0694">RNA-binding</keyword>
<evidence type="ECO:0000256" key="4">
    <source>
        <dbReference type="ARBA" id="ARBA00022884"/>
    </source>
</evidence>
<evidence type="ECO:0000313" key="10">
    <source>
        <dbReference type="Proteomes" id="UP000066284"/>
    </source>
</evidence>
<keyword evidence="2 5" id="KW-0255">Endonuclease</keyword>
<keyword evidence="3 5" id="KW-0378">Hydrolase</keyword>
<evidence type="ECO:0000313" key="9">
    <source>
        <dbReference type="EMBL" id="CUQ66374.1"/>
    </source>
</evidence>
<dbReference type="CDD" id="cd00077">
    <property type="entry name" value="HDc"/>
    <property type="match status" value="1"/>
</dbReference>
<evidence type="ECO:0000259" key="8">
    <source>
        <dbReference type="PROSITE" id="PS51831"/>
    </source>
</evidence>
<dbReference type="PANTHER" id="PTHR12826:SF15">
    <property type="entry name" value="RIBONUCLEASE Y"/>
    <property type="match status" value="1"/>
</dbReference>
<evidence type="ECO:0000256" key="3">
    <source>
        <dbReference type="ARBA" id="ARBA00022801"/>
    </source>
</evidence>
<dbReference type="InterPro" id="IPR017705">
    <property type="entry name" value="Ribonuclease_Y"/>
</dbReference>
<dbReference type="Pfam" id="PF00013">
    <property type="entry name" value="KH_1"/>
    <property type="match status" value="1"/>
</dbReference>
<keyword evidence="5" id="KW-1003">Cell membrane</keyword>
<dbReference type="Pfam" id="PF01966">
    <property type="entry name" value="HD"/>
    <property type="match status" value="1"/>
</dbReference>
<evidence type="ECO:0000256" key="5">
    <source>
        <dbReference type="HAMAP-Rule" id="MF_00335"/>
    </source>
</evidence>
<evidence type="ECO:0000256" key="2">
    <source>
        <dbReference type="ARBA" id="ARBA00022759"/>
    </source>
</evidence>
<dbReference type="SUPFAM" id="SSF109604">
    <property type="entry name" value="HD-domain/PDEase-like"/>
    <property type="match status" value="1"/>
</dbReference>
<dbReference type="InterPro" id="IPR003607">
    <property type="entry name" value="HD/PDEase_dom"/>
</dbReference>
<keyword evidence="5" id="KW-1133">Transmembrane helix</keyword>
<dbReference type="GO" id="GO:0006402">
    <property type="term" value="P:mRNA catabolic process"/>
    <property type="evidence" value="ECO:0007669"/>
    <property type="project" value="UniProtKB-UniRule"/>
</dbReference>
<feature type="transmembrane region" description="Helical" evidence="5">
    <location>
        <begin position="6"/>
        <end position="29"/>
    </location>
</feature>
<dbReference type="InterPro" id="IPR004087">
    <property type="entry name" value="KH_dom"/>
</dbReference>
<evidence type="ECO:0000256" key="1">
    <source>
        <dbReference type="ARBA" id="ARBA00022722"/>
    </source>
</evidence>
<dbReference type="SMART" id="SM00471">
    <property type="entry name" value="HDc"/>
    <property type="match status" value="1"/>
</dbReference>
<dbReference type="GO" id="GO:0004521">
    <property type="term" value="F:RNA endonuclease activity"/>
    <property type="evidence" value="ECO:0007669"/>
    <property type="project" value="UniProtKB-UniRule"/>
</dbReference>
<reference evidence="10" key="1">
    <citation type="submission" date="2015-09" db="EMBL/GenBank/DDBJ databases">
        <authorList>
            <person name="Daims H."/>
        </authorList>
    </citation>
    <scope>NUCLEOTIDE SEQUENCE [LARGE SCALE GENOMIC DNA]</scope>
</reference>
<protein>
    <recommendedName>
        <fullName evidence="5 6">Ribonuclease Y</fullName>
        <shortName evidence="5">RNase Y</shortName>
        <ecNumber evidence="5 6">3.1.-.-</ecNumber>
    </recommendedName>
</protein>
<keyword evidence="7" id="KW-0175">Coiled coil</keyword>
<keyword evidence="5" id="KW-0812">Transmembrane</keyword>
<feature type="coiled-coil region" evidence="7">
    <location>
        <begin position="42"/>
        <end position="158"/>
    </location>
</feature>
<dbReference type="GO" id="GO:0016787">
    <property type="term" value="F:hydrolase activity"/>
    <property type="evidence" value="ECO:0007669"/>
    <property type="project" value="UniProtKB-KW"/>
</dbReference>
<feature type="domain" description="HD" evidence="8">
    <location>
        <begin position="341"/>
        <end position="434"/>
    </location>
</feature>
<dbReference type="InterPro" id="IPR006674">
    <property type="entry name" value="HD_domain"/>
</dbReference>
<sequence length="525" mass="58665">MTLISTSIIAYILCTIIGAVVGVGLFEVVRRNVAAAKRVELEEQAKHIVQNAQREADSVLKEARLEAKDLVFQAKAEWEKEQKAKLAELSAMEKRMLQRDEALDRKLAALEKRESELQKRDQELIKREAGLAAKESACAKAERDHREALERVAGMTAEEAKKQLIVEMESQARLDAAGIAKRTIEEAREVAEREAREIITSSIQRVVRDYVSESTISVVAIPNDAMKGRIIGREGRNIRAIEAATGIDLIIDETPEAVIISGFDPLRREIAKVSLERLMQDGRIHPTRIEEIVEKVKTDIDKLMYEEAEKIIFELGLSDFHPELIKVLGRLKYRTSYGQNNLYHAREAAYICGMMASELGLDVKLARRGALLHDIGKAVSHEEEGPHAMLGAELAKKYGESPKIVNAIAAHHEQVEPICPESVLVAAAEALSAARPGARREALESYVKRLEKLESLAAGQKGVQKAYAIQAGREIRVIVRQEDVTDAESFQLSRDLAKKIEQELTYPGQIKVTVIRESRYVEYAR</sequence>
<accession>A0A0S4KVB0</accession>
<dbReference type="NCBIfam" id="TIGR00277">
    <property type="entry name" value="HDIG"/>
    <property type="match status" value="1"/>
</dbReference>
<dbReference type="Gene3D" id="3.30.1370.10">
    <property type="entry name" value="K Homology domain, type 1"/>
    <property type="match status" value="1"/>
</dbReference>
<dbReference type="HAMAP" id="MF_00335">
    <property type="entry name" value="RNase_Y"/>
    <property type="match status" value="1"/>
</dbReference>
<evidence type="ECO:0000256" key="6">
    <source>
        <dbReference type="NCBIfam" id="TIGR03319"/>
    </source>
</evidence>
<dbReference type="NCBIfam" id="TIGR03319">
    <property type="entry name" value="RNase_Y"/>
    <property type="match status" value="1"/>
</dbReference>
<dbReference type="InterPro" id="IPR036612">
    <property type="entry name" value="KH_dom_type_1_sf"/>
</dbReference>
<dbReference type="SMART" id="SM00322">
    <property type="entry name" value="KH"/>
    <property type="match status" value="1"/>
</dbReference>
<dbReference type="EC" id="3.1.-.-" evidence="5 6"/>
<dbReference type="AlphaFoldDB" id="A0A0S4KVB0"/>
<dbReference type="CDD" id="cd22431">
    <property type="entry name" value="KH-I_RNaseY"/>
    <property type="match status" value="1"/>
</dbReference>
<dbReference type="Pfam" id="PF12072">
    <property type="entry name" value="RNase_Y_N"/>
    <property type="match status" value="1"/>
</dbReference>
<evidence type="ECO:0000256" key="7">
    <source>
        <dbReference type="SAM" id="Coils"/>
    </source>
</evidence>
<dbReference type="PANTHER" id="PTHR12826">
    <property type="entry name" value="RIBONUCLEASE Y"/>
    <property type="match status" value="1"/>
</dbReference>
<gene>
    <name evidence="5 9" type="primary">rny</name>
    <name evidence="9" type="ORF">NITINOP_1399</name>
</gene>
<keyword evidence="10" id="KW-1185">Reference proteome</keyword>
<dbReference type="KEGG" id="nio:NITINOP_1399"/>